<dbReference type="InterPro" id="IPR000504">
    <property type="entry name" value="RRM_dom"/>
</dbReference>
<protein>
    <submittedName>
        <fullName evidence="3">La protein 1</fullName>
    </submittedName>
</protein>
<dbReference type="GO" id="GO:0003723">
    <property type="term" value="F:RNA binding"/>
    <property type="evidence" value="ECO:0007669"/>
    <property type="project" value="UniProtKB-UniRule"/>
</dbReference>
<gene>
    <name evidence="3" type="primary">LA1_0</name>
    <name evidence="3" type="ORF">CK203_114540</name>
</gene>
<comment type="caution">
    <text evidence="3">The sequence shown here is derived from an EMBL/GenBank/DDBJ whole genome shotgun (WGS) entry which is preliminary data.</text>
</comment>
<dbReference type="InterPro" id="IPR035979">
    <property type="entry name" value="RBD_domain_sf"/>
</dbReference>
<dbReference type="AlphaFoldDB" id="A0A438FKH1"/>
<organism evidence="3 4">
    <name type="scientific">Vitis vinifera</name>
    <name type="common">Grape</name>
    <dbReference type="NCBI Taxonomy" id="29760"/>
    <lineage>
        <taxon>Eukaryota</taxon>
        <taxon>Viridiplantae</taxon>
        <taxon>Streptophyta</taxon>
        <taxon>Embryophyta</taxon>
        <taxon>Tracheophyta</taxon>
        <taxon>Spermatophyta</taxon>
        <taxon>Magnoliopsida</taxon>
        <taxon>eudicotyledons</taxon>
        <taxon>Gunneridae</taxon>
        <taxon>Pentapetalae</taxon>
        <taxon>rosids</taxon>
        <taxon>Vitales</taxon>
        <taxon>Vitaceae</taxon>
        <taxon>Viteae</taxon>
        <taxon>Vitis</taxon>
    </lineage>
</organism>
<dbReference type="Gene3D" id="3.30.70.330">
    <property type="match status" value="1"/>
</dbReference>
<dbReference type="InterPro" id="IPR012677">
    <property type="entry name" value="Nucleotide-bd_a/b_plait_sf"/>
</dbReference>
<dbReference type="EMBL" id="QGNW01000856">
    <property type="protein sequence ID" value="RVW60518.1"/>
    <property type="molecule type" value="Genomic_DNA"/>
</dbReference>
<name>A0A438FKH1_VITVI</name>
<dbReference type="Proteomes" id="UP000288805">
    <property type="component" value="Unassembled WGS sequence"/>
</dbReference>
<keyword evidence="1" id="KW-0694">RNA-binding</keyword>
<dbReference type="PROSITE" id="PS50102">
    <property type="entry name" value="RRM"/>
    <property type="match status" value="1"/>
</dbReference>
<proteinExistence type="predicted"/>
<feature type="domain" description="RRM" evidence="2">
    <location>
        <begin position="61"/>
        <end position="136"/>
    </location>
</feature>
<sequence length="136" mass="15127">MRSHLNLGDVKPEDVSEDTLKAVAEILRNSTTLKVSEDGKKIGRATELLKPEEVVEQVNIRTIAASPLEYDAKLEDVEAYFGQFAKVNSVRLPRHVAEKRVFCGTALIQYSTEEDAAKVLQQSLVYAGVELELKPK</sequence>
<evidence type="ECO:0000313" key="3">
    <source>
        <dbReference type="EMBL" id="RVW60518.1"/>
    </source>
</evidence>
<dbReference type="CDD" id="cd12291">
    <property type="entry name" value="RRM1_La"/>
    <property type="match status" value="1"/>
</dbReference>
<evidence type="ECO:0000313" key="4">
    <source>
        <dbReference type="Proteomes" id="UP000288805"/>
    </source>
</evidence>
<reference evidence="3 4" key="1">
    <citation type="journal article" date="2018" name="PLoS Genet.">
        <title>Population sequencing reveals clonal diversity and ancestral inbreeding in the grapevine cultivar Chardonnay.</title>
        <authorList>
            <person name="Roach M.J."/>
            <person name="Johnson D.L."/>
            <person name="Bohlmann J."/>
            <person name="van Vuuren H.J."/>
            <person name="Jones S.J."/>
            <person name="Pretorius I.S."/>
            <person name="Schmidt S.A."/>
            <person name="Borneman A.R."/>
        </authorList>
    </citation>
    <scope>NUCLEOTIDE SEQUENCE [LARGE SCALE GENOMIC DNA]</scope>
    <source>
        <strain evidence="4">cv. Chardonnay</strain>
        <tissue evidence="3">Leaf</tissue>
    </source>
</reference>
<dbReference type="SMART" id="SM00360">
    <property type="entry name" value="RRM"/>
    <property type="match status" value="1"/>
</dbReference>
<evidence type="ECO:0000256" key="1">
    <source>
        <dbReference type="PROSITE-ProRule" id="PRU00176"/>
    </source>
</evidence>
<accession>A0A438FKH1</accession>
<evidence type="ECO:0000259" key="2">
    <source>
        <dbReference type="PROSITE" id="PS50102"/>
    </source>
</evidence>
<dbReference type="Pfam" id="PF00076">
    <property type="entry name" value="RRM_1"/>
    <property type="match status" value="1"/>
</dbReference>
<dbReference type="SUPFAM" id="SSF54928">
    <property type="entry name" value="RNA-binding domain, RBD"/>
    <property type="match status" value="1"/>
</dbReference>